<evidence type="ECO:0000256" key="5">
    <source>
        <dbReference type="ARBA" id="ARBA00023136"/>
    </source>
</evidence>
<dbReference type="RefSeq" id="WP_201428198.1">
    <property type="nucleotide sequence ID" value="NZ_JAEQMG010000140.1"/>
</dbReference>
<dbReference type="PANTHER" id="PTHR30294:SF29">
    <property type="entry name" value="MULTIDRUG ABC TRANSPORTER PERMEASE YBHS-RELATED"/>
    <property type="match status" value="1"/>
</dbReference>
<keyword evidence="4 6" id="KW-1133">Transmembrane helix</keyword>
<organism evidence="8 9">
    <name type="scientific">Ruminococcus difficilis</name>
    <dbReference type="NCBI Taxonomy" id="2763069"/>
    <lineage>
        <taxon>Bacteria</taxon>
        <taxon>Bacillati</taxon>
        <taxon>Bacillota</taxon>
        <taxon>Clostridia</taxon>
        <taxon>Eubacteriales</taxon>
        <taxon>Oscillospiraceae</taxon>
        <taxon>Ruminococcus</taxon>
    </lineage>
</organism>
<dbReference type="Proteomes" id="UP000633365">
    <property type="component" value="Unassembled WGS sequence"/>
</dbReference>
<keyword evidence="3 6" id="KW-0812">Transmembrane</keyword>
<comment type="caution">
    <text evidence="8">The sequence shown here is derived from an EMBL/GenBank/DDBJ whole genome shotgun (WGS) entry which is preliminary data.</text>
</comment>
<dbReference type="Pfam" id="PF12698">
    <property type="entry name" value="ABC2_membrane_3"/>
    <property type="match status" value="1"/>
</dbReference>
<evidence type="ECO:0000259" key="7">
    <source>
        <dbReference type="Pfam" id="PF12698"/>
    </source>
</evidence>
<gene>
    <name evidence="8" type="ORF">JKK62_12635</name>
</gene>
<dbReference type="GO" id="GO:0140359">
    <property type="term" value="F:ABC-type transporter activity"/>
    <property type="evidence" value="ECO:0007669"/>
    <property type="project" value="InterPro"/>
</dbReference>
<dbReference type="InterPro" id="IPR013525">
    <property type="entry name" value="ABC2_TM"/>
</dbReference>
<keyword evidence="9" id="KW-1185">Reference proteome</keyword>
<keyword evidence="2" id="KW-1003">Cell membrane</keyword>
<feature type="transmembrane region" description="Helical" evidence="6">
    <location>
        <begin position="124"/>
        <end position="144"/>
    </location>
</feature>
<evidence type="ECO:0000256" key="6">
    <source>
        <dbReference type="SAM" id="Phobius"/>
    </source>
</evidence>
<evidence type="ECO:0000256" key="2">
    <source>
        <dbReference type="ARBA" id="ARBA00022475"/>
    </source>
</evidence>
<feature type="transmembrane region" description="Helical" evidence="6">
    <location>
        <begin position="45"/>
        <end position="65"/>
    </location>
</feature>
<dbReference type="InterPro" id="IPR051449">
    <property type="entry name" value="ABC-2_transporter_component"/>
</dbReference>
<dbReference type="PANTHER" id="PTHR30294">
    <property type="entry name" value="MEMBRANE COMPONENT OF ABC TRANSPORTER YHHJ-RELATED"/>
    <property type="match status" value="1"/>
</dbReference>
<protein>
    <submittedName>
        <fullName evidence="8">ABC transporter permease subunit</fullName>
    </submittedName>
</protein>
<dbReference type="GO" id="GO:0005886">
    <property type="term" value="C:plasma membrane"/>
    <property type="evidence" value="ECO:0007669"/>
    <property type="project" value="UniProtKB-SubCell"/>
</dbReference>
<evidence type="ECO:0000256" key="3">
    <source>
        <dbReference type="ARBA" id="ARBA00022692"/>
    </source>
</evidence>
<feature type="transmembrane region" description="Helical" evidence="6">
    <location>
        <begin position="12"/>
        <end position="39"/>
    </location>
</feature>
<feature type="transmembrane region" description="Helical" evidence="6">
    <location>
        <begin position="156"/>
        <end position="176"/>
    </location>
</feature>
<accession>A0A935C2W4</accession>
<feature type="transmembrane region" description="Helical" evidence="6">
    <location>
        <begin position="95"/>
        <end position="118"/>
    </location>
</feature>
<reference evidence="8" key="1">
    <citation type="submission" date="2021-01" db="EMBL/GenBank/DDBJ databases">
        <title>Genome public.</title>
        <authorList>
            <person name="Liu C."/>
            <person name="Sun Q."/>
        </authorList>
    </citation>
    <scope>NUCLEOTIDE SEQUENCE</scope>
    <source>
        <strain evidence="8">M6</strain>
    </source>
</reference>
<name>A0A935C2W4_9FIRM</name>
<feature type="domain" description="ABC-2 type transporter transmembrane" evidence="7">
    <location>
        <begin position="38"/>
        <end position="222"/>
    </location>
</feature>
<proteinExistence type="predicted"/>
<evidence type="ECO:0000313" key="9">
    <source>
        <dbReference type="Proteomes" id="UP000633365"/>
    </source>
</evidence>
<evidence type="ECO:0000256" key="4">
    <source>
        <dbReference type="ARBA" id="ARBA00022989"/>
    </source>
</evidence>
<feature type="transmembrane region" description="Helical" evidence="6">
    <location>
        <begin position="200"/>
        <end position="225"/>
    </location>
</feature>
<dbReference type="AlphaFoldDB" id="A0A935C2W4"/>
<evidence type="ECO:0000313" key="8">
    <source>
        <dbReference type="EMBL" id="MBK6089474.1"/>
    </source>
</evidence>
<sequence>MGAILKREMSAYFSSATAYVVLAVFFFFSGLFFNFYVFAQNSTSLTYVFSNMFFIIMFLIPIITMKSFAEEKKQKSDQALLTSPCSLTEIVLGKFLAAFLMFAMCNVIYLIYAVVISFFAQPQWSVILCTLLGTLLLGASMIAINVFISVLTESQVVAAVLGMGAGLLISMMSYFVNNISIQWISAVLEKISFMKYYENFTYGILSITDVIFFLSVTALFLFFTVRALEKRRWS</sequence>
<comment type="subcellular location">
    <subcellularLocation>
        <location evidence="1">Cell membrane</location>
        <topology evidence="1">Multi-pass membrane protein</topology>
    </subcellularLocation>
</comment>
<evidence type="ECO:0000256" key="1">
    <source>
        <dbReference type="ARBA" id="ARBA00004651"/>
    </source>
</evidence>
<dbReference type="EMBL" id="JAEQMG010000140">
    <property type="protein sequence ID" value="MBK6089474.1"/>
    <property type="molecule type" value="Genomic_DNA"/>
</dbReference>
<keyword evidence="5 6" id="KW-0472">Membrane</keyword>